<feature type="transmembrane region" description="Helical" evidence="5">
    <location>
        <begin position="292"/>
        <end position="314"/>
    </location>
</feature>
<feature type="transmembrane region" description="Helical" evidence="5">
    <location>
        <begin position="179"/>
        <end position="199"/>
    </location>
</feature>
<dbReference type="InterPro" id="IPR005829">
    <property type="entry name" value="Sugar_transporter_CS"/>
</dbReference>
<proteinExistence type="predicted"/>
<accession>A0ABM0JJA2</accession>
<dbReference type="PANTHER" id="PTHR24064">
    <property type="entry name" value="SOLUTE CARRIER FAMILY 22 MEMBER"/>
    <property type="match status" value="1"/>
</dbReference>
<keyword evidence="4 5" id="KW-0472">Membrane</keyword>
<evidence type="ECO:0000256" key="4">
    <source>
        <dbReference type="ARBA" id="ARBA00023136"/>
    </source>
</evidence>
<feature type="transmembrane region" description="Helical" evidence="5">
    <location>
        <begin position="320"/>
        <end position="342"/>
    </location>
</feature>
<reference evidence="7" key="1">
    <citation type="submission" date="2025-08" db="UniProtKB">
        <authorList>
            <consortium name="RefSeq"/>
        </authorList>
    </citation>
    <scope>IDENTIFICATION</scope>
</reference>
<comment type="subcellular location">
    <subcellularLocation>
        <location evidence="1">Membrane</location>
        <topology evidence="1">Multi-pass membrane protein</topology>
    </subcellularLocation>
</comment>
<dbReference type="RefSeq" id="XP_005094938.3">
    <property type="nucleotide sequence ID" value="XM_005094881.3"/>
</dbReference>
<evidence type="ECO:0000256" key="5">
    <source>
        <dbReference type="SAM" id="Phobius"/>
    </source>
</evidence>
<sequence>MFGTIENVTQIANKSLDTSTSKEELDSAAVTSTTTRLLSWSTGDLAERYNLTTISAPTTTTTHSSCEKTFMLLSRELEKTEILSGLGIRELHQLLSYTQGAGVIIGAGLGSMVADIYGRRRILYTSLSVMLVFHCLVALSISWVMFIFLRVVAAASAGATLVVSFVMVIEYLGPDWRDACTCSCLWTLGAILLSLEALVTSHWRWMALISGGIGLPLIGTFFTSHESVRWLQCQHRFTEAESGFREVISVNAGAVPDIMALLDHSRACIVNNMHQKKFTFIDLFHSIDSTKWTITLVYTCLISSCVYFCLLWRVRHITGSVYIDGFLPFLVDLPLTWSVIIVNRW</sequence>
<feature type="transmembrane region" description="Helical" evidence="5">
    <location>
        <begin position="122"/>
        <end position="146"/>
    </location>
</feature>
<evidence type="ECO:0000313" key="6">
    <source>
        <dbReference type="Proteomes" id="UP000694888"/>
    </source>
</evidence>
<name>A0ABM0JJA2_APLCA</name>
<keyword evidence="6" id="KW-1185">Reference proteome</keyword>
<dbReference type="SUPFAM" id="SSF103473">
    <property type="entry name" value="MFS general substrate transporter"/>
    <property type="match status" value="1"/>
</dbReference>
<evidence type="ECO:0000256" key="1">
    <source>
        <dbReference type="ARBA" id="ARBA00004141"/>
    </source>
</evidence>
<dbReference type="Pfam" id="PF00083">
    <property type="entry name" value="Sugar_tr"/>
    <property type="match status" value="1"/>
</dbReference>
<evidence type="ECO:0000256" key="3">
    <source>
        <dbReference type="ARBA" id="ARBA00022989"/>
    </source>
</evidence>
<dbReference type="InterPro" id="IPR005828">
    <property type="entry name" value="MFS_sugar_transport-like"/>
</dbReference>
<dbReference type="PROSITE" id="PS00216">
    <property type="entry name" value="SUGAR_TRANSPORT_1"/>
    <property type="match status" value="1"/>
</dbReference>
<gene>
    <name evidence="7" type="primary">LOC101845082</name>
</gene>
<dbReference type="InterPro" id="IPR036259">
    <property type="entry name" value="MFS_trans_sf"/>
</dbReference>
<evidence type="ECO:0000256" key="2">
    <source>
        <dbReference type="ARBA" id="ARBA00022692"/>
    </source>
</evidence>
<protein>
    <submittedName>
        <fullName evidence="7">Solute carrier family 22 member 4</fullName>
    </submittedName>
</protein>
<evidence type="ECO:0000313" key="7">
    <source>
        <dbReference type="RefSeq" id="XP_005094938.3"/>
    </source>
</evidence>
<keyword evidence="3 5" id="KW-1133">Transmembrane helix</keyword>
<dbReference type="GeneID" id="101845082"/>
<dbReference type="Gene3D" id="1.20.1250.20">
    <property type="entry name" value="MFS general substrate transporter like domains"/>
    <property type="match status" value="1"/>
</dbReference>
<feature type="transmembrane region" description="Helical" evidence="5">
    <location>
        <begin position="152"/>
        <end position="172"/>
    </location>
</feature>
<keyword evidence="2 5" id="KW-0812">Transmembrane</keyword>
<dbReference type="Proteomes" id="UP000694888">
    <property type="component" value="Unplaced"/>
</dbReference>
<organism evidence="6 7">
    <name type="scientific">Aplysia californica</name>
    <name type="common">California sea hare</name>
    <dbReference type="NCBI Taxonomy" id="6500"/>
    <lineage>
        <taxon>Eukaryota</taxon>
        <taxon>Metazoa</taxon>
        <taxon>Spiralia</taxon>
        <taxon>Lophotrochozoa</taxon>
        <taxon>Mollusca</taxon>
        <taxon>Gastropoda</taxon>
        <taxon>Heterobranchia</taxon>
        <taxon>Euthyneura</taxon>
        <taxon>Tectipleura</taxon>
        <taxon>Aplysiida</taxon>
        <taxon>Aplysioidea</taxon>
        <taxon>Aplysiidae</taxon>
        <taxon>Aplysia</taxon>
    </lineage>
</organism>